<proteinExistence type="predicted"/>
<name>A0ACB8XG38_ARCLA</name>
<evidence type="ECO:0000313" key="1">
    <source>
        <dbReference type="EMBL" id="KAI3665520.1"/>
    </source>
</evidence>
<organism evidence="1 2">
    <name type="scientific">Arctium lappa</name>
    <name type="common">Greater burdock</name>
    <name type="synonym">Lappa major</name>
    <dbReference type="NCBI Taxonomy" id="4217"/>
    <lineage>
        <taxon>Eukaryota</taxon>
        <taxon>Viridiplantae</taxon>
        <taxon>Streptophyta</taxon>
        <taxon>Embryophyta</taxon>
        <taxon>Tracheophyta</taxon>
        <taxon>Spermatophyta</taxon>
        <taxon>Magnoliopsida</taxon>
        <taxon>eudicotyledons</taxon>
        <taxon>Gunneridae</taxon>
        <taxon>Pentapetalae</taxon>
        <taxon>asterids</taxon>
        <taxon>campanulids</taxon>
        <taxon>Asterales</taxon>
        <taxon>Asteraceae</taxon>
        <taxon>Carduoideae</taxon>
        <taxon>Cardueae</taxon>
        <taxon>Arctiinae</taxon>
        <taxon>Arctium</taxon>
    </lineage>
</organism>
<sequence length="96" mass="10835">MDVPLSYYTGILGEYFFVSATSGATGQLVGQFGKHVGCYVVGSVGSKEKVDLLKNKFGFDEVFNYKEEQDLNATLKRFGFHSCFSMGIKRQMRYHK</sequence>
<keyword evidence="2" id="KW-1185">Reference proteome</keyword>
<dbReference type="EMBL" id="CM042064">
    <property type="protein sequence ID" value="KAI3665520.1"/>
    <property type="molecule type" value="Genomic_DNA"/>
</dbReference>
<comment type="caution">
    <text evidence="1">The sequence shown here is derived from an EMBL/GenBank/DDBJ whole genome shotgun (WGS) entry which is preliminary data.</text>
</comment>
<dbReference type="Proteomes" id="UP001055879">
    <property type="component" value="Linkage Group LG18"/>
</dbReference>
<reference evidence="2" key="1">
    <citation type="journal article" date="2022" name="Mol. Ecol. Resour.">
        <title>The genomes of chicory, endive, great burdock and yacon provide insights into Asteraceae palaeo-polyploidization history and plant inulin production.</title>
        <authorList>
            <person name="Fan W."/>
            <person name="Wang S."/>
            <person name="Wang H."/>
            <person name="Wang A."/>
            <person name="Jiang F."/>
            <person name="Liu H."/>
            <person name="Zhao H."/>
            <person name="Xu D."/>
            <person name="Zhang Y."/>
        </authorList>
    </citation>
    <scope>NUCLEOTIDE SEQUENCE [LARGE SCALE GENOMIC DNA]</scope>
    <source>
        <strain evidence="2">cv. Niubang</strain>
    </source>
</reference>
<reference evidence="1 2" key="2">
    <citation type="journal article" date="2022" name="Mol. Ecol. Resour.">
        <title>The genomes of chicory, endive, great burdock and yacon provide insights into Asteraceae paleo-polyploidization history and plant inulin production.</title>
        <authorList>
            <person name="Fan W."/>
            <person name="Wang S."/>
            <person name="Wang H."/>
            <person name="Wang A."/>
            <person name="Jiang F."/>
            <person name="Liu H."/>
            <person name="Zhao H."/>
            <person name="Xu D."/>
            <person name="Zhang Y."/>
        </authorList>
    </citation>
    <scope>NUCLEOTIDE SEQUENCE [LARGE SCALE GENOMIC DNA]</scope>
    <source>
        <strain evidence="2">cv. Niubang</strain>
    </source>
</reference>
<accession>A0ACB8XG38</accession>
<protein>
    <submittedName>
        <fullName evidence="1">Uncharacterized protein</fullName>
    </submittedName>
</protein>
<evidence type="ECO:0000313" key="2">
    <source>
        <dbReference type="Proteomes" id="UP001055879"/>
    </source>
</evidence>
<gene>
    <name evidence="1" type="ORF">L6452_44147</name>
</gene>